<accession>A0A417XZI1</accession>
<proteinExistence type="predicted"/>
<dbReference type="EMBL" id="QXGH01000021">
    <property type="protein sequence ID" value="RHW25779.1"/>
    <property type="molecule type" value="Genomic_DNA"/>
</dbReference>
<feature type="signal peptide" evidence="1">
    <location>
        <begin position="1"/>
        <end position="23"/>
    </location>
</feature>
<dbReference type="OrthoDB" id="3786712at2"/>
<name>A0A417XZI1_9ACTN</name>
<organism evidence="2 3">
    <name type="scientific">Nocardioides immobilis</name>
    <dbReference type="NCBI Taxonomy" id="2049295"/>
    <lineage>
        <taxon>Bacteria</taxon>
        <taxon>Bacillati</taxon>
        <taxon>Actinomycetota</taxon>
        <taxon>Actinomycetes</taxon>
        <taxon>Propionibacteriales</taxon>
        <taxon>Nocardioidaceae</taxon>
        <taxon>Nocardioides</taxon>
    </lineage>
</organism>
<gene>
    <name evidence="2" type="ORF">D0Z08_17170</name>
</gene>
<keyword evidence="1" id="KW-0732">Signal</keyword>
<dbReference type="PROSITE" id="PS51257">
    <property type="entry name" value="PROKAR_LIPOPROTEIN"/>
    <property type="match status" value="1"/>
</dbReference>
<dbReference type="Proteomes" id="UP000283644">
    <property type="component" value="Unassembled WGS sequence"/>
</dbReference>
<dbReference type="AlphaFoldDB" id="A0A417XZI1"/>
<reference evidence="2 3" key="1">
    <citation type="submission" date="2018-09" db="EMBL/GenBank/DDBJ databases">
        <title>Genome sequencing of Nocardioides immobilis CCTCC AB 2017083 for comparison to Nocardioides silvaticus.</title>
        <authorList>
            <person name="Li C."/>
            <person name="Wang G."/>
        </authorList>
    </citation>
    <scope>NUCLEOTIDE SEQUENCE [LARGE SCALE GENOMIC DNA]</scope>
    <source>
        <strain evidence="2 3">CCTCC AB 2017083</strain>
    </source>
</reference>
<comment type="caution">
    <text evidence="2">The sequence shown here is derived from an EMBL/GenBank/DDBJ whole genome shotgun (WGS) entry which is preliminary data.</text>
</comment>
<keyword evidence="3" id="KW-1185">Reference proteome</keyword>
<sequence>MTRIKRPAAAVGAAVLLAFSLSACGGAPTDASEEDFCEAYNGISALGEADAEDYEAQAEAANEYADELEEVGTPEDIPDDARKGFEVYVEVFGDLNADDLEDEDAQKAIEDKYEDDEDDVAAFSAYAGETCAADVELPEDPAAS</sequence>
<evidence type="ECO:0000313" key="2">
    <source>
        <dbReference type="EMBL" id="RHW25779.1"/>
    </source>
</evidence>
<evidence type="ECO:0000256" key="1">
    <source>
        <dbReference type="SAM" id="SignalP"/>
    </source>
</evidence>
<dbReference type="RefSeq" id="WP_118926481.1">
    <property type="nucleotide sequence ID" value="NZ_QXGH01000021.1"/>
</dbReference>
<protein>
    <submittedName>
        <fullName evidence="2">Uncharacterized protein</fullName>
    </submittedName>
</protein>
<evidence type="ECO:0000313" key="3">
    <source>
        <dbReference type="Proteomes" id="UP000283644"/>
    </source>
</evidence>
<feature type="chain" id="PRO_5038582182" evidence="1">
    <location>
        <begin position="24"/>
        <end position="144"/>
    </location>
</feature>